<evidence type="ECO:0000256" key="2">
    <source>
        <dbReference type="ARBA" id="ARBA00022517"/>
    </source>
</evidence>
<dbReference type="GO" id="GO:0006364">
    <property type="term" value="P:rRNA processing"/>
    <property type="evidence" value="ECO:0007669"/>
    <property type="project" value="UniProtKB-UniRule"/>
</dbReference>
<reference evidence="9 10" key="1">
    <citation type="submission" date="2019-08" db="EMBL/GenBank/DDBJ databases">
        <title>Marinobacter ZYF650 sp. nov., a marine bacterium isolated from seawater of the Mariana trench.</title>
        <authorList>
            <person name="Ahmad W."/>
        </authorList>
    </citation>
    <scope>NUCLEOTIDE SEQUENCE [LARGE SCALE GENOMIC DNA]</scope>
    <source>
        <strain evidence="9 10">ZYF650</strain>
    </source>
</reference>
<dbReference type="HAMAP" id="MF_00009">
    <property type="entry name" value="Endoribonucl_YbeY"/>
    <property type="match status" value="1"/>
</dbReference>
<dbReference type="Proteomes" id="UP000323161">
    <property type="component" value="Unassembled WGS sequence"/>
</dbReference>
<evidence type="ECO:0000256" key="6">
    <source>
        <dbReference type="ARBA" id="ARBA00022801"/>
    </source>
</evidence>
<keyword evidence="4 8" id="KW-0479">Metal-binding</keyword>
<feature type="binding site" evidence="8">
    <location>
        <position position="122"/>
    </location>
    <ligand>
        <name>Zn(2+)</name>
        <dbReference type="ChEBI" id="CHEBI:29105"/>
        <note>catalytic</note>
    </ligand>
</feature>
<name>A0A5B0VQS8_9GAMM</name>
<evidence type="ECO:0000256" key="1">
    <source>
        <dbReference type="ARBA" id="ARBA00010875"/>
    </source>
</evidence>
<gene>
    <name evidence="8 9" type="primary">ybeY</name>
    <name evidence="9" type="ORF">FWJ25_04155</name>
</gene>
<dbReference type="SUPFAM" id="SSF55486">
    <property type="entry name" value="Metalloproteases ('zincins'), catalytic domain"/>
    <property type="match status" value="1"/>
</dbReference>
<dbReference type="GO" id="GO:0008270">
    <property type="term" value="F:zinc ion binding"/>
    <property type="evidence" value="ECO:0007669"/>
    <property type="project" value="UniProtKB-UniRule"/>
</dbReference>
<evidence type="ECO:0000313" key="10">
    <source>
        <dbReference type="Proteomes" id="UP000323161"/>
    </source>
</evidence>
<keyword evidence="10" id="KW-1185">Reference proteome</keyword>
<dbReference type="InterPro" id="IPR020549">
    <property type="entry name" value="YbeY_CS"/>
</dbReference>
<keyword evidence="8" id="KW-0963">Cytoplasm</keyword>
<evidence type="ECO:0000256" key="5">
    <source>
        <dbReference type="ARBA" id="ARBA00022759"/>
    </source>
</evidence>
<dbReference type="PROSITE" id="PS01306">
    <property type="entry name" value="UPF0054"/>
    <property type="match status" value="1"/>
</dbReference>
<dbReference type="PANTHER" id="PTHR46986">
    <property type="entry name" value="ENDORIBONUCLEASE YBEY, CHLOROPLASTIC"/>
    <property type="match status" value="1"/>
</dbReference>
<dbReference type="PANTHER" id="PTHR46986:SF1">
    <property type="entry name" value="ENDORIBONUCLEASE YBEY, CHLOROPLASTIC"/>
    <property type="match status" value="1"/>
</dbReference>
<feature type="binding site" evidence="8">
    <location>
        <position position="116"/>
    </location>
    <ligand>
        <name>Zn(2+)</name>
        <dbReference type="ChEBI" id="CHEBI:29105"/>
        <note>catalytic</note>
    </ligand>
</feature>
<dbReference type="InterPro" id="IPR023091">
    <property type="entry name" value="MetalPrtase_cat_dom_sf_prd"/>
</dbReference>
<evidence type="ECO:0000256" key="3">
    <source>
        <dbReference type="ARBA" id="ARBA00022722"/>
    </source>
</evidence>
<accession>A0A5B0VQS8</accession>
<dbReference type="Gene3D" id="3.40.390.30">
    <property type="entry name" value="Metalloproteases ('zincins'), catalytic domain"/>
    <property type="match status" value="1"/>
</dbReference>
<dbReference type="GO" id="GO:0004222">
    <property type="term" value="F:metalloendopeptidase activity"/>
    <property type="evidence" value="ECO:0007669"/>
    <property type="project" value="InterPro"/>
</dbReference>
<evidence type="ECO:0000256" key="7">
    <source>
        <dbReference type="ARBA" id="ARBA00022833"/>
    </source>
</evidence>
<dbReference type="EMBL" id="VTUU01000001">
    <property type="protein sequence ID" value="KAA1176331.1"/>
    <property type="molecule type" value="Genomic_DNA"/>
</dbReference>
<protein>
    <recommendedName>
        <fullName evidence="8">Endoribonuclease YbeY</fullName>
        <ecNumber evidence="8">3.1.-.-</ecNumber>
    </recommendedName>
</protein>
<keyword evidence="2 8" id="KW-0690">Ribosome biogenesis</keyword>
<proteinExistence type="inferred from homology"/>
<keyword evidence="6 8" id="KW-0378">Hydrolase</keyword>
<comment type="function">
    <text evidence="8">Single strand-specific metallo-endoribonuclease involved in late-stage 70S ribosome quality control and in maturation of the 3' terminus of the 16S rRNA.</text>
</comment>
<organism evidence="9 10">
    <name type="scientific">Marinobacter salinexigens</name>
    <dbReference type="NCBI Taxonomy" id="2919747"/>
    <lineage>
        <taxon>Bacteria</taxon>
        <taxon>Pseudomonadati</taxon>
        <taxon>Pseudomonadota</taxon>
        <taxon>Gammaproteobacteria</taxon>
        <taxon>Pseudomonadales</taxon>
        <taxon>Marinobacteraceae</taxon>
        <taxon>Marinobacter</taxon>
    </lineage>
</organism>
<comment type="cofactor">
    <cofactor evidence="8">
        <name>Zn(2+)</name>
        <dbReference type="ChEBI" id="CHEBI:29105"/>
    </cofactor>
    <text evidence="8">Binds 1 zinc ion.</text>
</comment>
<dbReference type="Pfam" id="PF02130">
    <property type="entry name" value="YbeY"/>
    <property type="match status" value="1"/>
</dbReference>
<dbReference type="InterPro" id="IPR002036">
    <property type="entry name" value="YbeY"/>
</dbReference>
<comment type="caution">
    <text evidence="9">The sequence shown here is derived from an EMBL/GenBank/DDBJ whole genome shotgun (WGS) entry which is preliminary data.</text>
</comment>
<dbReference type="AlphaFoldDB" id="A0A5B0VQS8"/>
<evidence type="ECO:0000256" key="8">
    <source>
        <dbReference type="HAMAP-Rule" id="MF_00009"/>
    </source>
</evidence>
<keyword evidence="7 8" id="KW-0862">Zinc</keyword>
<evidence type="ECO:0000256" key="4">
    <source>
        <dbReference type="ARBA" id="ARBA00022723"/>
    </source>
</evidence>
<comment type="similarity">
    <text evidence="1 8">Belongs to the endoribonuclease YbeY family.</text>
</comment>
<dbReference type="RefSeq" id="WP_149598959.1">
    <property type="nucleotide sequence ID" value="NZ_VTUU01000001.1"/>
</dbReference>
<keyword evidence="3 8" id="KW-0540">Nuclease</keyword>
<keyword evidence="8" id="KW-0698">rRNA processing</keyword>
<dbReference type="NCBIfam" id="TIGR00043">
    <property type="entry name" value="rRNA maturation RNase YbeY"/>
    <property type="match status" value="1"/>
</dbReference>
<evidence type="ECO:0000313" key="9">
    <source>
        <dbReference type="EMBL" id="KAA1176331.1"/>
    </source>
</evidence>
<comment type="subcellular location">
    <subcellularLocation>
        <location evidence="8">Cytoplasm</location>
    </subcellularLocation>
</comment>
<dbReference type="EC" id="3.1.-.-" evidence="8"/>
<dbReference type="GO" id="GO:0004521">
    <property type="term" value="F:RNA endonuclease activity"/>
    <property type="evidence" value="ECO:0007669"/>
    <property type="project" value="UniProtKB-UniRule"/>
</dbReference>
<sequence>MSTLTVDFQNVYDGSGVPDEALFQTWAQKAWQGEQDSEVTIRIVGALESQSLNHEYRGKDRPTNVLSFPFEAPAGITVPLAGDLIICAPVVEKEAHEQHKTCVAHWAHMVVHGMLHLQGYDHIEDSDAEVMEALEIRLLSQLGFNNPYDAEETETDS</sequence>
<feature type="binding site" evidence="8">
    <location>
        <position position="112"/>
    </location>
    <ligand>
        <name>Zn(2+)</name>
        <dbReference type="ChEBI" id="CHEBI:29105"/>
        <note>catalytic</note>
    </ligand>
</feature>
<dbReference type="GO" id="GO:0005737">
    <property type="term" value="C:cytoplasm"/>
    <property type="evidence" value="ECO:0007669"/>
    <property type="project" value="UniProtKB-SubCell"/>
</dbReference>
<keyword evidence="5 8" id="KW-0255">Endonuclease</keyword>